<organism evidence="2 3">
    <name type="scientific">Araneus ventricosus</name>
    <name type="common">Orbweaver spider</name>
    <name type="synonym">Epeira ventricosa</name>
    <dbReference type="NCBI Taxonomy" id="182803"/>
    <lineage>
        <taxon>Eukaryota</taxon>
        <taxon>Metazoa</taxon>
        <taxon>Ecdysozoa</taxon>
        <taxon>Arthropoda</taxon>
        <taxon>Chelicerata</taxon>
        <taxon>Arachnida</taxon>
        <taxon>Araneae</taxon>
        <taxon>Araneomorphae</taxon>
        <taxon>Entelegynae</taxon>
        <taxon>Araneoidea</taxon>
        <taxon>Araneidae</taxon>
        <taxon>Araneus</taxon>
    </lineage>
</organism>
<evidence type="ECO:0000313" key="2">
    <source>
        <dbReference type="EMBL" id="GBM35226.1"/>
    </source>
</evidence>
<keyword evidence="3" id="KW-1185">Reference proteome</keyword>
<dbReference type="OrthoDB" id="6420849at2759"/>
<sequence>MLRFKHNCLCTKEERKRGELTSSEFQNVEFKLVMMIQQESFDGEDDKKSKGLPVFVDEAKILRVKTQIVNRRDKEDSRKSLLLPSNHEVVVKHIEHYHEKNLHCGLQILQNILREKFSILNGRKTILKIVSKCVICKRFSSKRLEDDSGPLPENPVRDAAVFQIT</sequence>
<feature type="domain" description="Integrase zinc-binding" evidence="1">
    <location>
        <begin position="91"/>
        <end position="140"/>
    </location>
</feature>
<dbReference type="InterPro" id="IPR041588">
    <property type="entry name" value="Integrase_H2C2"/>
</dbReference>
<dbReference type="PANTHER" id="PTHR47331">
    <property type="entry name" value="PHD-TYPE DOMAIN-CONTAINING PROTEIN"/>
    <property type="match status" value="1"/>
</dbReference>
<dbReference type="Proteomes" id="UP000499080">
    <property type="component" value="Unassembled WGS sequence"/>
</dbReference>
<reference evidence="2 3" key="1">
    <citation type="journal article" date="2019" name="Sci. Rep.">
        <title>Orb-weaving spider Araneus ventricosus genome elucidates the spidroin gene catalogue.</title>
        <authorList>
            <person name="Kono N."/>
            <person name="Nakamura H."/>
            <person name="Ohtoshi R."/>
            <person name="Moran D.A.P."/>
            <person name="Shinohara A."/>
            <person name="Yoshida Y."/>
            <person name="Fujiwara M."/>
            <person name="Mori M."/>
            <person name="Tomita M."/>
            <person name="Arakawa K."/>
        </authorList>
    </citation>
    <scope>NUCLEOTIDE SEQUENCE [LARGE SCALE GENOMIC DNA]</scope>
</reference>
<dbReference type="PANTHER" id="PTHR47331:SF6">
    <property type="entry name" value="DOUBLECORTIN DOMAIN-CONTAINING PROTEIN"/>
    <property type="match status" value="1"/>
</dbReference>
<comment type="caution">
    <text evidence="2">The sequence shown here is derived from an EMBL/GenBank/DDBJ whole genome shotgun (WGS) entry which is preliminary data.</text>
</comment>
<evidence type="ECO:0000259" key="1">
    <source>
        <dbReference type="Pfam" id="PF17921"/>
    </source>
</evidence>
<name>A0A4Y2F4J6_ARAVE</name>
<dbReference type="AlphaFoldDB" id="A0A4Y2F4J6"/>
<protein>
    <recommendedName>
        <fullName evidence="1">Integrase zinc-binding domain-containing protein</fullName>
    </recommendedName>
</protein>
<proteinExistence type="predicted"/>
<dbReference type="EMBL" id="BGPR01000779">
    <property type="protein sequence ID" value="GBM35226.1"/>
    <property type="molecule type" value="Genomic_DNA"/>
</dbReference>
<dbReference type="Pfam" id="PF17921">
    <property type="entry name" value="Integrase_H2C2"/>
    <property type="match status" value="1"/>
</dbReference>
<gene>
    <name evidence="2" type="ORF">AVEN_175829_1</name>
</gene>
<accession>A0A4Y2F4J6</accession>
<evidence type="ECO:0000313" key="3">
    <source>
        <dbReference type="Proteomes" id="UP000499080"/>
    </source>
</evidence>